<evidence type="ECO:0000256" key="1">
    <source>
        <dbReference type="SAM" id="MobiDB-lite"/>
    </source>
</evidence>
<protein>
    <submittedName>
        <fullName evidence="2">Uncharacterized protein</fullName>
    </submittedName>
</protein>
<dbReference type="AlphaFoldDB" id="A0A1V4K532"/>
<name>A0A1V4K532_PATFA</name>
<dbReference type="EMBL" id="LSYS01004468">
    <property type="protein sequence ID" value="OPJ79504.1"/>
    <property type="molecule type" value="Genomic_DNA"/>
</dbReference>
<sequence length="74" mass="7793">MELAQAADLPGRGVAGAVAEHGAELQRGAGGGQPRPGRRGTQRQRVLHQPPALCLPWVGTHQVKGQPQGSRERV</sequence>
<organism evidence="2 3">
    <name type="scientific">Patagioenas fasciata monilis</name>
    <dbReference type="NCBI Taxonomy" id="372326"/>
    <lineage>
        <taxon>Eukaryota</taxon>
        <taxon>Metazoa</taxon>
        <taxon>Chordata</taxon>
        <taxon>Craniata</taxon>
        <taxon>Vertebrata</taxon>
        <taxon>Euteleostomi</taxon>
        <taxon>Archelosauria</taxon>
        <taxon>Archosauria</taxon>
        <taxon>Dinosauria</taxon>
        <taxon>Saurischia</taxon>
        <taxon>Theropoda</taxon>
        <taxon>Coelurosauria</taxon>
        <taxon>Aves</taxon>
        <taxon>Neognathae</taxon>
        <taxon>Neoaves</taxon>
        <taxon>Columbimorphae</taxon>
        <taxon>Columbiformes</taxon>
        <taxon>Columbidae</taxon>
        <taxon>Patagioenas</taxon>
    </lineage>
</organism>
<proteinExistence type="predicted"/>
<keyword evidence="3" id="KW-1185">Reference proteome</keyword>
<feature type="compositionally biased region" description="Low complexity" evidence="1">
    <location>
        <begin position="11"/>
        <end position="20"/>
    </location>
</feature>
<feature type="region of interest" description="Disordered" evidence="1">
    <location>
        <begin position="1"/>
        <end position="51"/>
    </location>
</feature>
<comment type="caution">
    <text evidence="2">The sequence shown here is derived from an EMBL/GenBank/DDBJ whole genome shotgun (WGS) entry which is preliminary data.</text>
</comment>
<gene>
    <name evidence="2" type="ORF">AV530_001630</name>
</gene>
<dbReference type="Proteomes" id="UP000190648">
    <property type="component" value="Unassembled WGS sequence"/>
</dbReference>
<feature type="compositionally biased region" description="Basic residues" evidence="1">
    <location>
        <begin position="36"/>
        <end position="46"/>
    </location>
</feature>
<evidence type="ECO:0000313" key="3">
    <source>
        <dbReference type="Proteomes" id="UP000190648"/>
    </source>
</evidence>
<accession>A0A1V4K532</accession>
<evidence type="ECO:0000313" key="2">
    <source>
        <dbReference type="EMBL" id="OPJ79504.1"/>
    </source>
</evidence>
<reference evidence="2 3" key="1">
    <citation type="submission" date="2016-02" db="EMBL/GenBank/DDBJ databases">
        <title>Band-tailed pigeon sequencing and assembly.</title>
        <authorList>
            <person name="Soares A.E."/>
            <person name="Novak B.J."/>
            <person name="Rice E.S."/>
            <person name="O'Connell B."/>
            <person name="Chang D."/>
            <person name="Weber S."/>
            <person name="Shapiro B."/>
        </authorList>
    </citation>
    <scope>NUCLEOTIDE SEQUENCE [LARGE SCALE GENOMIC DNA]</scope>
    <source>
        <strain evidence="2">BTP2013</strain>
        <tissue evidence="2">Blood</tissue>
    </source>
</reference>